<sequence length="124" mass="14084">MEVIGKIIQVLPPQSGTSQAGNQWKKQEYVLETEDAYPRKIHFDFFGDRVDQFPLTLNDRIRLNFDIESREYNGRWYTNIRGWKAEKIDATQQPAAAPQPAAQPAAPAAVPDFTQSSDSDDLPF</sequence>
<name>A0A9D1IM19_9BACT</name>
<feature type="region of interest" description="Disordered" evidence="1">
    <location>
        <begin position="89"/>
        <end position="124"/>
    </location>
</feature>
<dbReference type="InterPro" id="IPR021474">
    <property type="entry name" value="DUF3127"/>
</dbReference>
<evidence type="ECO:0000313" key="3">
    <source>
        <dbReference type="Proteomes" id="UP000824076"/>
    </source>
</evidence>
<dbReference type="EMBL" id="DVMS01000032">
    <property type="protein sequence ID" value="HIU38294.1"/>
    <property type="molecule type" value="Genomic_DNA"/>
</dbReference>
<reference evidence="2" key="1">
    <citation type="submission" date="2020-10" db="EMBL/GenBank/DDBJ databases">
        <authorList>
            <person name="Gilroy R."/>
        </authorList>
    </citation>
    <scope>NUCLEOTIDE SEQUENCE</scope>
    <source>
        <strain evidence="2">17073</strain>
    </source>
</reference>
<accession>A0A9D1IM19</accession>
<feature type="compositionally biased region" description="Low complexity" evidence="1">
    <location>
        <begin position="92"/>
        <end position="109"/>
    </location>
</feature>
<protein>
    <submittedName>
        <fullName evidence="2">DUF3127 domain-containing protein</fullName>
    </submittedName>
</protein>
<gene>
    <name evidence="2" type="ORF">IAD18_01345</name>
</gene>
<evidence type="ECO:0000313" key="2">
    <source>
        <dbReference type="EMBL" id="HIU38294.1"/>
    </source>
</evidence>
<evidence type="ECO:0000256" key="1">
    <source>
        <dbReference type="SAM" id="MobiDB-lite"/>
    </source>
</evidence>
<proteinExistence type="predicted"/>
<dbReference type="AlphaFoldDB" id="A0A9D1IM19"/>
<reference evidence="2" key="2">
    <citation type="journal article" date="2021" name="PeerJ">
        <title>Extensive microbial diversity within the chicken gut microbiome revealed by metagenomics and culture.</title>
        <authorList>
            <person name="Gilroy R."/>
            <person name="Ravi A."/>
            <person name="Getino M."/>
            <person name="Pursley I."/>
            <person name="Horton D.L."/>
            <person name="Alikhan N.F."/>
            <person name="Baker D."/>
            <person name="Gharbi K."/>
            <person name="Hall N."/>
            <person name="Watson M."/>
            <person name="Adriaenssens E.M."/>
            <person name="Foster-Nyarko E."/>
            <person name="Jarju S."/>
            <person name="Secka A."/>
            <person name="Antonio M."/>
            <person name="Oren A."/>
            <person name="Chaudhuri R.R."/>
            <person name="La Ragione R."/>
            <person name="Hildebrand F."/>
            <person name="Pallen M.J."/>
        </authorList>
    </citation>
    <scope>NUCLEOTIDE SEQUENCE</scope>
    <source>
        <strain evidence="2">17073</strain>
    </source>
</reference>
<comment type="caution">
    <text evidence="2">The sequence shown here is derived from an EMBL/GenBank/DDBJ whole genome shotgun (WGS) entry which is preliminary data.</text>
</comment>
<dbReference type="Pfam" id="PF11325">
    <property type="entry name" value="DUF3127"/>
    <property type="match status" value="1"/>
</dbReference>
<organism evidence="2 3">
    <name type="scientific">Candidatus Limisoma intestinavium</name>
    <dbReference type="NCBI Taxonomy" id="2840856"/>
    <lineage>
        <taxon>Bacteria</taxon>
        <taxon>Pseudomonadati</taxon>
        <taxon>Bacteroidota</taxon>
        <taxon>Bacteroidia</taxon>
        <taxon>Bacteroidales</taxon>
        <taxon>Candidatus Limisoma</taxon>
    </lineage>
</organism>
<dbReference type="Proteomes" id="UP000824076">
    <property type="component" value="Unassembled WGS sequence"/>
</dbReference>